<dbReference type="Proteomes" id="UP000243688">
    <property type="component" value="Unassembled WGS sequence"/>
</dbReference>
<evidence type="ECO:0000313" key="11">
    <source>
        <dbReference type="Proteomes" id="UP000243688"/>
    </source>
</evidence>
<dbReference type="InterPro" id="IPR002155">
    <property type="entry name" value="Thiolase"/>
</dbReference>
<dbReference type="PROSITE" id="PS00737">
    <property type="entry name" value="THIOLASE_2"/>
    <property type="match status" value="1"/>
</dbReference>
<organism evidence="10 11">
    <name type="scientific">Candidatus Reconcilbacillus cellulovorans</name>
    <dbReference type="NCBI Taxonomy" id="1906605"/>
    <lineage>
        <taxon>Bacteria</taxon>
        <taxon>Bacillati</taxon>
        <taxon>Bacillota</taxon>
        <taxon>Bacilli</taxon>
        <taxon>Bacillales</taxon>
        <taxon>Paenibacillaceae</taxon>
        <taxon>Candidatus Reconcilbacillus</taxon>
    </lineage>
</organism>
<dbReference type="InterPro" id="IPR020615">
    <property type="entry name" value="Thiolase_acyl_enz_int_AS"/>
</dbReference>
<evidence type="ECO:0000256" key="3">
    <source>
        <dbReference type="ARBA" id="ARBA00022679"/>
    </source>
</evidence>
<reference evidence="10 11" key="1">
    <citation type="submission" date="2016-12" db="EMBL/GenBank/DDBJ databases">
        <title>Candidatus Reconcilibacillus cellulovorans genome.</title>
        <authorList>
            <person name="Kolinko S."/>
            <person name="Wu Y.-W."/>
            <person name="Tachea F."/>
            <person name="Denzel E."/>
            <person name="Hiras J."/>
            <person name="Baecker N."/>
            <person name="Chan L.J."/>
            <person name="Eichorst S.A."/>
            <person name="Frey D."/>
            <person name="Adams P.D."/>
            <person name="Pray T."/>
            <person name="Tanjore D."/>
            <person name="Petzold C.J."/>
            <person name="Gladden J.M."/>
            <person name="Simmons B.A."/>
            <person name="Singer S.W."/>
        </authorList>
    </citation>
    <scope>NUCLEOTIDE SEQUENCE [LARGE SCALE GENOMIC DNA]</scope>
    <source>
        <strain evidence="10">JTherm</strain>
    </source>
</reference>
<evidence type="ECO:0000256" key="1">
    <source>
        <dbReference type="ARBA" id="ARBA00010982"/>
    </source>
</evidence>
<feature type="active site" description="Proton acceptor" evidence="6">
    <location>
        <position position="348"/>
    </location>
</feature>
<accession>A0A2A6E203</accession>
<keyword evidence="3 7" id="KW-0808">Transferase</keyword>
<feature type="domain" description="Thiolase N-terminal" evidence="8">
    <location>
        <begin position="5"/>
        <end position="261"/>
    </location>
</feature>
<dbReference type="GO" id="GO:0003985">
    <property type="term" value="F:acetyl-CoA C-acetyltransferase activity"/>
    <property type="evidence" value="ECO:0007669"/>
    <property type="project" value="UniProtKB-EC"/>
</dbReference>
<evidence type="ECO:0000313" key="10">
    <source>
        <dbReference type="EMBL" id="PDO11061.1"/>
    </source>
</evidence>
<dbReference type="InterPro" id="IPR020616">
    <property type="entry name" value="Thiolase_N"/>
</dbReference>
<evidence type="ECO:0000256" key="2">
    <source>
        <dbReference type="ARBA" id="ARBA00012705"/>
    </source>
</evidence>
<dbReference type="PIRSF" id="PIRSF000429">
    <property type="entry name" value="Ac-CoA_Ac_transf"/>
    <property type="match status" value="1"/>
</dbReference>
<dbReference type="Gene3D" id="3.40.47.10">
    <property type="match status" value="1"/>
</dbReference>
<feature type="active site" description="Acyl-thioester intermediate" evidence="6">
    <location>
        <position position="89"/>
    </location>
</feature>
<dbReference type="EMBL" id="MOXJ01000006">
    <property type="protein sequence ID" value="PDO11061.1"/>
    <property type="molecule type" value="Genomic_DNA"/>
</dbReference>
<evidence type="ECO:0000256" key="7">
    <source>
        <dbReference type="RuleBase" id="RU003557"/>
    </source>
</evidence>
<dbReference type="InterPro" id="IPR020617">
    <property type="entry name" value="Thiolase_C"/>
</dbReference>
<evidence type="ECO:0000259" key="8">
    <source>
        <dbReference type="Pfam" id="PF00108"/>
    </source>
</evidence>
<dbReference type="Pfam" id="PF00108">
    <property type="entry name" value="Thiolase_N"/>
    <property type="match status" value="1"/>
</dbReference>
<dbReference type="EC" id="2.3.1.9" evidence="2"/>
<evidence type="ECO:0000256" key="4">
    <source>
        <dbReference type="ARBA" id="ARBA00023315"/>
    </source>
</evidence>
<name>A0A2A6E203_9BACL</name>
<dbReference type="CDD" id="cd00751">
    <property type="entry name" value="thiolase"/>
    <property type="match status" value="1"/>
</dbReference>
<dbReference type="NCBIfam" id="TIGR01930">
    <property type="entry name" value="AcCoA-C-Actrans"/>
    <property type="match status" value="1"/>
</dbReference>
<gene>
    <name evidence="10" type="ORF">BLM47_04030</name>
</gene>
<protein>
    <recommendedName>
        <fullName evidence="2">acetyl-CoA C-acetyltransferase</fullName>
        <ecNumber evidence="2">2.3.1.9</ecNumber>
    </recommendedName>
    <alternativeName>
        <fullName evidence="5">Acetoacetyl-CoA thiolase</fullName>
    </alternativeName>
</protein>
<dbReference type="InterPro" id="IPR016039">
    <property type="entry name" value="Thiolase-like"/>
</dbReference>
<evidence type="ECO:0000256" key="5">
    <source>
        <dbReference type="ARBA" id="ARBA00030755"/>
    </source>
</evidence>
<feature type="active site" description="Proton acceptor" evidence="6">
    <location>
        <position position="378"/>
    </location>
</feature>
<comment type="similarity">
    <text evidence="1 7">Belongs to the thiolase-like superfamily. Thiolase family.</text>
</comment>
<comment type="caution">
    <text evidence="10">The sequence shown here is derived from an EMBL/GenBank/DDBJ whole genome shotgun (WGS) entry which is preliminary data.</text>
</comment>
<feature type="domain" description="Thiolase C-terminal" evidence="9">
    <location>
        <begin position="269"/>
        <end position="390"/>
    </location>
</feature>
<evidence type="ECO:0000259" key="9">
    <source>
        <dbReference type="Pfam" id="PF02803"/>
    </source>
</evidence>
<dbReference type="PROSITE" id="PS00098">
    <property type="entry name" value="THIOLASE_1"/>
    <property type="match status" value="1"/>
</dbReference>
<dbReference type="FunFam" id="3.40.47.10:FF:000010">
    <property type="entry name" value="Acetyl-CoA acetyltransferase (Thiolase)"/>
    <property type="match status" value="1"/>
</dbReference>
<dbReference type="AlphaFoldDB" id="A0A2A6E203"/>
<dbReference type="PANTHER" id="PTHR18919:SF107">
    <property type="entry name" value="ACETYL-COA ACETYLTRANSFERASE, CYTOSOLIC"/>
    <property type="match status" value="1"/>
</dbReference>
<keyword evidence="4 7" id="KW-0012">Acyltransferase</keyword>
<dbReference type="GO" id="GO:0006635">
    <property type="term" value="P:fatty acid beta-oxidation"/>
    <property type="evidence" value="ECO:0007669"/>
    <property type="project" value="TreeGrafter"/>
</dbReference>
<dbReference type="InterPro" id="IPR020610">
    <property type="entry name" value="Thiolase_AS"/>
</dbReference>
<proteinExistence type="inferred from homology"/>
<dbReference type="Pfam" id="PF02803">
    <property type="entry name" value="Thiolase_C"/>
    <property type="match status" value="1"/>
</dbReference>
<sequence>MTDAVIIDGARTPFGKFGGSLKDVSATDLGVAAAKAALQRSNLEAGDIEHVVFGNVIQSSPDAIFIARHIGLKTGVPVGVPALTVNRLCGSGLEAIVTAARLIRSGEAETALAGGAENMSQIPFVVRGARWGLPLGATPMRDYLWEALYDTYGRCTMSDTAERVAERYGITREQADEHALRSHRLAVEAIRSGRLRDEIVPVEVSDGKKAVIVDTDEHPRPDTTAESLSRLKPRFKENGVVTAGNASGLNDGAGAVVVTSERYAEKKGLKPLARLVAWHTVGVEPELMGIGPVEAIRGALRKAGLKLEDLDLIEINEAFSCQYLACQRLLGYNPDIGNVNGGAVALGHPLAASGARLVLTLLYELRRRNRKYGATAICIGGGQGIAAIWERL</sequence>
<dbReference type="InterPro" id="IPR020613">
    <property type="entry name" value="Thiolase_CS"/>
</dbReference>
<dbReference type="SUPFAM" id="SSF53901">
    <property type="entry name" value="Thiolase-like"/>
    <property type="match status" value="2"/>
</dbReference>
<dbReference type="PANTHER" id="PTHR18919">
    <property type="entry name" value="ACETYL-COA C-ACYLTRANSFERASE"/>
    <property type="match status" value="1"/>
</dbReference>
<dbReference type="PROSITE" id="PS00099">
    <property type="entry name" value="THIOLASE_3"/>
    <property type="match status" value="1"/>
</dbReference>
<evidence type="ECO:0000256" key="6">
    <source>
        <dbReference type="PIRSR" id="PIRSR000429-1"/>
    </source>
</evidence>